<dbReference type="Gene3D" id="3.30.1340.10">
    <property type="entry name" value="HPr-like"/>
    <property type="match status" value="1"/>
</dbReference>
<keyword evidence="4" id="KW-0963">Cytoplasm</keyword>
<gene>
    <name evidence="7" type="ORF">HNQ80_000460</name>
</gene>
<evidence type="ECO:0000256" key="5">
    <source>
        <dbReference type="ARBA" id="ARBA00022683"/>
    </source>
</evidence>
<keyword evidence="8" id="KW-1185">Reference proteome</keyword>
<dbReference type="PROSITE" id="PS00369">
    <property type="entry name" value="PTS_HPR_HIS"/>
    <property type="match status" value="1"/>
</dbReference>
<dbReference type="InterPro" id="IPR035895">
    <property type="entry name" value="HPr-like_sf"/>
</dbReference>
<evidence type="ECO:0000256" key="3">
    <source>
        <dbReference type="ARBA" id="ARBA00020422"/>
    </source>
</evidence>
<dbReference type="EMBL" id="JACHEN010000002">
    <property type="protein sequence ID" value="MBB6214380.1"/>
    <property type="molecule type" value="Genomic_DNA"/>
</dbReference>
<dbReference type="SUPFAM" id="SSF55594">
    <property type="entry name" value="HPr-like"/>
    <property type="match status" value="1"/>
</dbReference>
<name>A0A841KQK9_9FIRM</name>
<dbReference type="Proteomes" id="UP000579281">
    <property type="component" value="Unassembled WGS sequence"/>
</dbReference>
<evidence type="ECO:0000256" key="1">
    <source>
        <dbReference type="ARBA" id="ARBA00003681"/>
    </source>
</evidence>
<comment type="function">
    <text evidence="1">General (non sugar-specific) component of the phosphoenolpyruvate-dependent sugar phosphotransferase system (sugar PTS). This major carbohydrate active-transport system catalyzes the phosphorylation of incoming sugar substrates concomitantly with their translocation across the cell membrane. The phosphoryl group from phosphoenolpyruvate (PEP) is transferred to the phosphoryl carrier protein HPr by enzyme I. Phospho-HPr then transfers it to the PTS EIIA domain.</text>
</comment>
<dbReference type="InterPro" id="IPR000032">
    <property type="entry name" value="HPr-like"/>
</dbReference>
<reference evidence="7 8" key="1">
    <citation type="submission" date="2020-08" db="EMBL/GenBank/DDBJ databases">
        <title>Genomic Encyclopedia of Type Strains, Phase IV (KMG-IV): sequencing the most valuable type-strain genomes for metagenomic binning, comparative biology and taxonomic classification.</title>
        <authorList>
            <person name="Goeker M."/>
        </authorList>
    </citation>
    <scope>NUCLEOTIDE SEQUENCE [LARGE SCALE GENOMIC DNA]</scope>
    <source>
        <strain evidence="7 8">DSM 103526</strain>
    </source>
</reference>
<dbReference type="PANTHER" id="PTHR33705:SF2">
    <property type="entry name" value="PHOSPHOCARRIER PROTEIN NPR"/>
    <property type="match status" value="1"/>
</dbReference>
<evidence type="ECO:0000256" key="4">
    <source>
        <dbReference type="ARBA" id="ARBA00022490"/>
    </source>
</evidence>
<proteinExistence type="predicted"/>
<feature type="domain" description="HPr" evidence="6">
    <location>
        <begin position="22"/>
        <end position="109"/>
    </location>
</feature>
<dbReference type="PROSITE" id="PS51350">
    <property type="entry name" value="PTS_HPR_DOM"/>
    <property type="match status" value="1"/>
</dbReference>
<protein>
    <recommendedName>
        <fullName evidence="3">Phosphocarrier protein HPr</fullName>
    </recommendedName>
</protein>
<dbReference type="InterPro" id="IPR050399">
    <property type="entry name" value="HPr"/>
</dbReference>
<dbReference type="InterPro" id="IPR002114">
    <property type="entry name" value="PTS_HPr_Ser_P_site"/>
</dbReference>
<dbReference type="Pfam" id="PF00381">
    <property type="entry name" value="PTS-HPr"/>
    <property type="match status" value="1"/>
</dbReference>
<evidence type="ECO:0000313" key="8">
    <source>
        <dbReference type="Proteomes" id="UP000579281"/>
    </source>
</evidence>
<evidence type="ECO:0000259" key="6">
    <source>
        <dbReference type="PROSITE" id="PS51350"/>
    </source>
</evidence>
<dbReference type="PANTHER" id="PTHR33705">
    <property type="entry name" value="PHOSPHOCARRIER PROTEIN HPR"/>
    <property type="match status" value="1"/>
</dbReference>
<dbReference type="AlphaFoldDB" id="A0A841KQK9"/>
<organism evidence="7 8">
    <name type="scientific">Anaerosolibacter carboniphilus</name>
    <dbReference type="NCBI Taxonomy" id="1417629"/>
    <lineage>
        <taxon>Bacteria</taxon>
        <taxon>Bacillati</taxon>
        <taxon>Bacillota</taxon>
        <taxon>Clostridia</taxon>
        <taxon>Peptostreptococcales</taxon>
        <taxon>Thermotaleaceae</taxon>
        <taxon>Anaerosolibacter</taxon>
    </lineage>
</organism>
<dbReference type="GO" id="GO:0009401">
    <property type="term" value="P:phosphoenolpyruvate-dependent sugar phosphotransferase system"/>
    <property type="evidence" value="ECO:0007669"/>
    <property type="project" value="UniProtKB-KW"/>
</dbReference>
<dbReference type="PROSITE" id="PS00589">
    <property type="entry name" value="PTS_HPR_SER"/>
    <property type="match status" value="1"/>
</dbReference>
<evidence type="ECO:0000256" key="2">
    <source>
        <dbReference type="ARBA" id="ARBA00004496"/>
    </source>
</evidence>
<dbReference type="NCBIfam" id="TIGR01003">
    <property type="entry name" value="PTS_HPr_family"/>
    <property type="match status" value="1"/>
</dbReference>
<dbReference type="InterPro" id="IPR001020">
    <property type="entry name" value="PTS_HPr_His_P_site"/>
</dbReference>
<keyword evidence="5" id="KW-0598">Phosphotransferase system</keyword>
<dbReference type="PRINTS" id="PR00107">
    <property type="entry name" value="PHOSPHOCPHPR"/>
</dbReference>
<evidence type="ECO:0000313" key="7">
    <source>
        <dbReference type="EMBL" id="MBB6214380.1"/>
    </source>
</evidence>
<comment type="caution">
    <text evidence="7">The sequence shown here is derived from an EMBL/GenBank/DDBJ whole genome shotgun (WGS) entry which is preliminary data.</text>
</comment>
<sequence length="109" mass="12057">MAFILLQYEADHKGREWIKEIMEKLTIVVNSKSGLHARPAAMFVGTVKNFASKVIIRKEDTYANGKSIMGVLSIAASEGDTLEIVAEGHDEVEAIGAIRDLFETQLIHE</sequence>
<accession>A0A841KQK9</accession>
<dbReference type="CDD" id="cd00367">
    <property type="entry name" value="PTS-HPr_like"/>
    <property type="match status" value="1"/>
</dbReference>
<comment type="subcellular location">
    <subcellularLocation>
        <location evidence="2">Cytoplasm</location>
    </subcellularLocation>
</comment>
<dbReference type="GO" id="GO:0005737">
    <property type="term" value="C:cytoplasm"/>
    <property type="evidence" value="ECO:0007669"/>
    <property type="project" value="UniProtKB-SubCell"/>
</dbReference>